<sequence length="40" mass="4361">MTDLPTLDPDYLYTLTLDALDVASAALPDPVVLLRKLVAF</sequence>
<dbReference type="STRING" id="1280941.HY2_02690"/>
<comment type="caution">
    <text evidence="1">The sequence shown here is derived from an EMBL/GenBank/DDBJ whole genome shotgun (WGS) entry which is preliminary data.</text>
</comment>
<dbReference type="AlphaFoldDB" id="A0A062U2E2"/>
<gene>
    <name evidence="1" type="ORF">HY3_10960</name>
</gene>
<protein>
    <submittedName>
        <fullName evidence="1">Uncharacterized protein</fullName>
    </submittedName>
</protein>
<proteinExistence type="predicted"/>
<evidence type="ECO:0000313" key="1">
    <source>
        <dbReference type="EMBL" id="RAN34484.1"/>
    </source>
</evidence>
<reference evidence="1 2" key="1">
    <citation type="submission" date="2013-04" db="EMBL/GenBank/DDBJ databases">
        <title>Hyphomonas sp. T24B3 Genome Sequencing.</title>
        <authorList>
            <person name="Lai Q."/>
            <person name="Shao Z."/>
        </authorList>
    </citation>
    <scope>NUCLEOTIDE SEQUENCE [LARGE SCALE GENOMIC DNA]</scope>
    <source>
        <strain evidence="1 2">T24B3</strain>
    </source>
</reference>
<dbReference type="EMBL" id="AWFB01000011">
    <property type="protein sequence ID" value="RAN34484.1"/>
    <property type="molecule type" value="Genomic_DNA"/>
</dbReference>
<organism evidence="1 2">
    <name type="scientific">Hyphomonas pacifica</name>
    <dbReference type="NCBI Taxonomy" id="1280941"/>
    <lineage>
        <taxon>Bacteria</taxon>
        <taxon>Pseudomonadati</taxon>
        <taxon>Pseudomonadota</taxon>
        <taxon>Alphaproteobacteria</taxon>
        <taxon>Hyphomonadales</taxon>
        <taxon>Hyphomonadaceae</taxon>
        <taxon>Hyphomonas</taxon>
    </lineage>
</organism>
<name>A0A062U2E2_9PROT</name>
<evidence type="ECO:0000313" key="2">
    <source>
        <dbReference type="Proteomes" id="UP000249123"/>
    </source>
</evidence>
<keyword evidence="2" id="KW-1185">Reference proteome</keyword>
<dbReference type="Proteomes" id="UP000249123">
    <property type="component" value="Unassembled WGS sequence"/>
</dbReference>
<accession>A0A062U2E2</accession>
<dbReference type="RefSeq" id="WP_267895813.1">
    <property type="nucleotide sequence ID" value="NZ_AWFA01000023.1"/>
</dbReference>